<comment type="caution">
    <text evidence="2">The sequence shown here is derived from an EMBL/GenBank/DDBJ whole genome shotgun (WGS) entry which is preliminary data.</text>
</comment>
<keyword evidence="1" id="KW-0472">Membrane</keyword>
<dbReference type="Proteomes" id="UP001165135">
    <property type="component" value="Unassembled WGS sequence"/>
</dbReference>
<gene>
    <name evidence="2" type="ORF">Airi01_067900</name>
</gene>
<feature type="transmembrane region" description="Helical" evidence="1">
    <location>
        <begin position="54"/>
        <end position="74"/>
    </location>
</feature>
<protein>
    <submittedName>
        <fullName evidence="2">Uncharacterized protein</fullName>
    </submittedName>
</protein>
<keyword evidence="1" id="KW-1133">Transmembrane helix</keyword>
<organism evidence="2 3">
    <name type="scientific">Actinoallomurus iriomotensis</name>
    <dbReference type="NCBI Taxonomy" id="478107"/>
    <lineage>
        <taxon>Bacteria</taxon>
        <taxon>Bacillati</taxon>
        <taxon>Actinomycetota</taxon>
        <taxon>Actinomycetes</taxon>
        <taxon>Streptosporangiales</taxon>
        <taxon>Thermomonosporaceae</taxon>
        <taxon>Actinoallomurus</taxon>
    </lineage>
</organism>
<evidence type="ECO:0000313" key="2">
    <source>
        <dbReference type="EMBL" id="GLY78523.1"/>
    </source>
</evidence>
<dbReference type="AlphaFoldDB" id="A0A9W6RMR1"/>
<keyword evidence="1" id="KW-0812">Transmembrane</keyword>
<proteinExistence type="predicted"/>
<evidence type="ECO:0000313" key="3">
    <source>
        <dbReference type="Proteomes" id="UP001165135"/>
    </source>
</evidence>
<accession>A0A9W6RMR1</accession>
<evidence type="ECO:0000256" key="1">
    <source>
        <dbReference type="SAM" id="Phobius"/>
    </source>
</evidence>
<dbReference type="RefSeq" id="WP_285629389.1">
    <property type="nucleotide sequence ID" value="NZ_BSTJ01000009.1"/>
</dbReference>
<sequence>MNDDFLTRPLTASRKPRQRAVLRIAAAVLLAITGIQAVIWLLIAVLGGHLVEPWWLWTTGAGAALVGALSLVTGGRDGSMASNRETR</sequence>
<name>A0A9W6RMR1_9ACTN</name>
<reference evidence="2" key="1">
    <citation type="submission" date="2023-03" db="EMBL/GenBank/DDBJ databases">
        <title>Actinoallomurus iriomotensis NBRC 103681.</title>
        <authorList>
            <person name="Ichikawa N."/>
            <person name="Sato H."/>
            <person name="Tonouchi N."/>
        </authorList>
    </citation>
    <scope>NUCLEOTIDE SEQUENCE</scope>
    <source>
        <strain evidence="2">NBRC 103681</strain>
    </source>
</reference>
<dbReference type="EMBL" id="BSTJ01000009">
    <property type="protein sequence ID" value="GLY78523.1"/>
    <property type="molecule type" value="Genomic_DNA"/>
</dbReference>
<feature type="transmembrane region" description="Helical" evidence="1">
    <location>
        <begin position="21"/>
        <end position="48"/>
    </location>
</feature>